<name>A0A3A8I459_9BACT</name>
<evidence type="ECO:0000256" key="1">
    <source>
        <dbReference type="SAM" id="MobiDB-lite"/>
    </source>
</evidence>
<feature type="transmembrane region" description="Helical" evidence="2">
    <location>
        <begin position="247"/>
        <end position="265"/>
    </location>
</feature>
<evidence type="ECO:0000313" key="3">
    <source>
        <dbReference type="EMBL" id="RKG78247.1"/>
    </source>
</evidence>
<comment type="caution">
    <text evidence="3">The sequence shown here is derived from an EMBL/GenBank/DDBJ whole genome shotgun (WGS) entry which is preliminary data.</text>
</comment>
<organism evidence="3 4">
    <name type="scientific">Corallococcus terminator</name>
    <dbReference type="NCBI Taxonomy" id="2316733"/>
    <lineage>
        <taxon>Bacteria</taxon>
        <taxon>Pseudomonadati</taxon>
        <taxon>Myxococcota</taxon>
        <taxon>Myxococcia</taxon>
        <taxon>Myxococcales</taxon>
        <taxon>Cystobacterineae</taxon>
        <taxon>Myxococcaceae</taxon>
        <taxon>Corallococcus</taxon>
    </lineage>
</organism>
<keyword evidence="2" id="KW-1133">Transmembrane helix</keyword>
<evidence type="ECO:0000313" key="4">
    <source>
        <dbReference type="Proteomes" id="UP000268094"/>
    </source>
</evidence>
<evidence type="ECO:0000256" key="2">
    <source>
        <dbReference type="SAM" id="Phobius"/>
    </source>
</evidence>
<reference evidence="4" key="1">
    <citation type="submission" date="2018-09" db="EMBL/GenBank/DDBJ databases">
        <authorList>
            <person name="Livingstone P.G."/>
            <person name="Whitworth D.E."/>
        </authorList>
    </citation>
    <scope>NUCLEOTIDE SEQUENCE [LARGE SCALE GENOMIC DNA]</scope>
    <source>
        <strain evidence="4">CA054A</strain>
    </source>
</reference>
<gene>
    <name evidence="3" type="ORF">D7V88_30030</name>
</gene>
<protein>
    <submittedName>
        <fullName evidence="3">Uncharacterized protein</fullName>
    </submittedName>
</protein>
<keyword evidence="4" id="KW-1185">Reference proteome</keyword>
<feature type="region of interest" description="Disordered" evidence="1">
    <location>
        <begin position="157"/>
        <end position="187"/>
    </location>
</feature>
<proteinExistence type="predicted"/>
<keyword evidence="2" id="KW-0812">Transmembrane</keyword>
<accession>A0A3A8I459</accession>
<keyword evidence="2" id="KW-0472">Membrane</keyword>
<feature type="transmembrane region" description="Helical" evidence="2">
    <location>
        <begin position="335"/>
        <end position="354"/>
    </location>
</feature>
<sequence length="468" mass="51193">MRKWWGEARSGAEHFQSVRGALPEGRIRQFFYGASLPIHIARTTLADAPTRARYLRVTLFQTAFLVALAGVWAANNFQDEEEVQAKRSVRAARSLGPEAQARLDQAARDLEAALGGEVHPGSAKGDTPSVGEAVSELIAAAIEEGTAEDATLEDAATAAGNAAKEAAERARATSPPTPNEAVEEDAEDLGDTVAAAVRAGLEKEGGKATRAPKDKGPRIQKAPQKEGLNIETPQVHEGVFFLGSWEFWVLFFTSLSVAQWVVVALSRDFHTVISREASLATGITPEDPRLAPRVRVNVPWIKAKLQRRWRAYVLFVLGLPVIAAVTAPVPWKTVLFPVLSSAWAFWWLTVFTSAKSDRAWVSPVSRPPWFLRGWHAIAQVLPFLRWGPFRWYEGVLTRRTEGVSSPIASVERQPWVFAGLALTRFVGTLPPLRCFTRPFIPVAAAHLHSLDPVQPSKNAPPSPHDVGD</sequence>
<dbReference type="EMBL" id="RAVZ01000267">
    <property type="protein sequence ID" value="RKG78247.1"/>
    <property type="molecule type" value="Genomic_DNA"/>
</dbReference>
<dbReference type="Proteomes" id="UP000268094">
    <property type="component" value="Unassembled WGS sequence"/>
</dbReference>
<dbReference type="AlphaFoldDB" id="A0A3A8I459"/>
<feature type="transmembrane region" description="Helical" evidence="2">
    <location>
        <begin position="311"/>
        <end position="329"/>
    </location>
</feature>